<evidence type="ECO:0000313" key="2">
    <source>
        <dbReference type="EMBL" id="RGC48816.1"/>
    </source>
</evidence>
<gene>
    <name evidence="1" type="ORF">DW070_06840</name>
    <name evidence="2" type="ORF">DW747_05975</name>
</gene>
<evidence type="ECO:0000313" key="1">
    <source>
        <dbReference type="EMBL" id="RGB80258.1"/>
    </source>
</evidence>
<dbReference type="EMBL" id="QVEP01000012">
    <property type="protein sequence ID" value="RGB80258.1"/>
    <property type="molecule type" value="Genomic_DNA"/>
</dbReference>
<dbReference type="OrthoDB" id="1711086at2"/>
<proteinExistence type="predicted"/>
<organism evidence="2 4">
    <name type="scientific">Coprococcus catus</name>
    <dbReference type="NCBI Taxonomy" id="116085"/>
    <lineage>
        <taxon>Bacteria</taxon>
        <taxon>Bacillati</taxon>
        <taxon>Bacillota</taxon>
        <taxon>Clostridia</taxon>
        <taxon>Lachnospirales</taxon>
        <taxon>Lachnospiraceae</taxon>
        <taxon>Coprococcus</taxon>
    </lineage>
</organism>
<dbReference type="Pfam" id="PF20069">
    <property type="entry name" value="DUF6465"/>
    <property type="match status" value="1"/>
</dbReference>
<protein>
    <submittedName>
        <fullName evidence="2">Uncharacterized protein</fullName>
    </submittedName>
</protein>
<dbReference type="Proteomes" id="UP000261231">
    <property type="component" value="Unassembled WGS sequence"/>
</dbReference>
<sequence length="67" mass="7779">MKTAFYVESYGRQVEEKALIAKIKEIWVAEGNKIKDIKDLNIYAKPEDDACYYTINGDFSGHIKLYE</sequence>
<evidence type="ECO:0000313" key="4">
    <source>
        <dbReference type="Proteomes" id="UP000261231"/>
    </source>
</evidence>
<keyword evidence="4" id="KW-1185">Reference proteome</keyword>
<dbReference type="Proteomes" id="UP000260773">
    <property type="component" value="Unassembled WGS sequence"/>
</dbReference>
<dbReference type="EMBL" id="QVFD01000004">
    <property type="protein sequence ID" value="RGC48816.1"/>
    <property type="molecule type" value="Genomic_DNA"/>
</dbReference>
<comment type="caution">
    <text evidence="2">The sequence shown here is derived from an EMBL/GenBank/DDBJ whole genome shotgun (WGS) entry which is preliminary data.</text>
</comment>
<name>A0A3E2XP45_9FIRM</name>
<dbReference type="GeneID" id="74986083"/>
<evidence type="ECO:0000313" key="3">
    <source>
        <dbReference type="Proteomes" id="UP000260773"/>
    </source>
</evidence>
<dbReference type="InterPro" id="IPR046313">
    <property type="entry name" value="DUF6465"/>
</dbReference>
<accession>A0A3E2XP45</accession>
<reference evidence="3 4" key="1">
    <citation type="submission" date="2018-08" db="EMBL/GenBank/DDBJ databases">
        <title>A genome reference for cultivated species of the human gut microbiota.</title>
        <authorList>
            <person name="Zou Y."/>
            <person name="Xue W."/>
            <person name="Luo G."/>
        </authorList>
    </citation>
    <scope>NUCLEOTIDE SEQUENCE [LARGE SCALE GENOMIC DNA]</scope>
    <source>
        <strain evidence="1 3">AF45-17</strain>
        <strain evidence="2 4">AM28-39</strain>
    </source>
</reference>
<dbReference type="RefSeq" id="WP_015514020.1">
    <property type="nucleotide sequence ID" value="NZ_JAAXCM010000020.1"/>
</dbReference>
<dbReference type="AlphaFoldDB" id="A0A3E2XP45"/>